<feature type="transmembrane region" description="Helical" evidence="7">
    <location>
        <begin position="239"/>
        <end position="260"/>
    </location>
</feature>
<feature type="transmembrane region" description="Helical" evidence="7">
    <location>
        <begin position="151"/>
        <end position="175"/>
    </location>
</feature>
<dbReference type="InterPro" id="IPR022791">
    <property type="entry name" value="L-PG_synthase/AglD"/>
</dbReference>
<feature type="transmembrane region" description="Helical" evidence="7">
    <location>
        <begin position="39"/>
        <end position="62"/>
    </location>
</feature>
<protein>
    <submittedName>
        <fullName evidence="8">Lysylphosphatidylglycerol synthase transmembrane domain-containing protein</fullName>
    </submittedName>
</protein>
<dbReference type="PANTHER" id="PTHR40277:SF1">
    <property type="entry name" value="BLL5419 PROTEIN"/>
    <property type="match status" value="1"/>
</dbReference>
<evidence type="ECO:0000313" key="9">
    <source>
        <dbReference type="Proteomes" id="UP001500908"/>
    </source>
</evidence>
<comment type="caution">
    <text evidence="8">The sequence shown here is derived from an EMBL/GenBank/DDBJ whole genome shotgun (WGS) entry which is preliminary data.</text>
</comment>
<evidence type="ECO:0000256" key="6">
    <source>
        <dbReference type="SAM" id="MobiDB-lite"/>
    </source>
</evidence>
<organism evidence="8 9">
    <name type="scientific">Salinactinospora qingdaonensis</name>
    <dbReference type="NCBI Taxonomy" id="702744"/>
    <lineage>
        <taxon>Bacteria</taxon>
        <taxon>Bacillati</taxon>
        <taxon>Actinomycetota</taxon>
        <taxon>Actinomycetes</taxon>
        <taxon>Streptosporangiales</taxon>
        <taxon>Nocardiopsidaceae</taxon>
        <taxon>Salinactinospora</taxon>
    </lineage>
</organism>
<feature type="transmembrane region" description="Helical" evidence="7">
    <location>
        <begin position="280"/>
        <end position="304"/>
    </location>
</feature>
<evidence type="ECO:0000256" key="7">
    <source>
        <dbReference type="SAM" id="Phobius"/>
    </source>
</evidence>
<dbReference type="Pfam" id="PF03706">
    <property type="entry name" value="LPG_synthase_TM"/>
    <property type="match status" value="1"/>
</dbReference>
<keyword evidence="5 7" id="KW-0472">Membrane</keyword>
<evidence type="ECO:0000256" key="4">
    <source>
        <dbReference type="ARBA" id="ARBA00022989"/>
    </source>
</evidence>
<accession>A0ABP7FU45</accession>
<name>A0ABP7FU45_9ACTN</name>
<evidence type="ECO:0000256" key="5">
    <source>
        <dbReference type="ARBA" id="ARBA00023136"/>
    </source>
</evidence>
<keyword evidence="9" id="KW-1185">Reference proteome</keyword>
<feature type="region of interest" description="Disordered" evidence="6">
    <location>
        <begin position="313"/>
        <end position="341"/>
    </location>
</feature>
<reference evidence="9" key="1">
    <citation type="journal article" date="2019" name="Int. J. Syst. Evol. Microbiol.">
        <title>The Global Catalogue of Microorganisms (GCM) 10K type strain sequencing project: providing services to taxonomists for standard genome sequencing and annotation.</title>
        <authorList>
            <consortium name="The Broad Institute Genomics Platform"/>
            <consortium name="The Broad Institute Genome Sequencing Center for Infectious Disease"/>
            <person name="Wu L."/>
            <person name="Ma J."/>
        </authorList>
    </citation>
    <scope>NUCLEOTIDE SEQUENCE [LARGE SCALE GENOMIC DNA]</scope>
    <source>
        <strain evidence="9">JCM 17137</strain>
    </source>
</reference>
<feature type="transmembrane region" description="Helical" evidence="7">
    <location>
        <begin position="122"/>
        <end position="139"/>
    </location>
</feature>
<keyword evidence="4 7" id="KW-1133">Transmembrane helix</keyword>
<keyword evidence="2" id="KW-1003">Cell membrane</keyword>
<keyword evidence="3 7" id="KW-0812">Transmembrane</keyword>
<feature type="compositionally biased region" description="Low complexity" evidence="6">
    <location>
        <begin position="313"/>
        <end position="329"/>
    </location>
</feature>
<evidence type="ECO:0000313" key="8">
    <source>
        <dbReference type="EMBL" id="GAA3747776.1"/>
    </source>
</evidence>
<comment type="subcellular location">
    <subcellularLocation>
        <location evidence="1">Cell membrane</location>
        <topology evidence="1">Multi-pass membrane protein</topology>
    </subcellularLocation>
</comment>
<sequence>MRRRVWPWARTLAGVAILLALGWQMGTEAFVAGLGVLDVSAVLAALALGLWTTACNAGRWYLVARRLSLRLPPATALADYYRAMFLNVVLPAGVLGDAHRAVSHGRRSGDLGRGVRAVVLERVGGQLVLIVVGAAVLLARPSLALAMGREILPGATGAVVLLVSLAALVGLAAWLRFDAAASRWRAGTATAWADTRRGLLARETWPGMVVLSLAALAGNVALFVVAARAVGTTAPLSQLVPVLVLALLVMALPVNVGGWGPREAFLAFAFAAAGLGAEQGLTVAVACGVLTLVASVPGAAVLVLRRAVPARPTTASTGATSTGSEGETAQLGAHSPQTVPE</sequence>
<evidence type="ECO:0000256" key="3">
    <source>
        <dbReference type="ARBA" id="ARBA00022692"/>
    </source>
</evidence>
<feature type="transmembrane region" description="Helical" evidence="7">
    <location>
        <begin position="83"/>
        <end position="102"/>
    </location>
</feature>
<dbReference type="EMBL" id="BAABDD010000012">
    <property type="protein sequence ID" value="GAA3747776.1"/>
    <property type="molecule type" value="Genomic_DNA"/>
</dbReference>
<evidence type="ECO:0000256" key="2">
    <source>
        <dbReference type="ARBA" id="ARBA00022475"/>
    </source>
</evidence>
<dbReference type="PANTHER" id="PTHR40277">
    <property type="entry name" value="BLL5419 PROTEIN"/>
    <property type="match status" value="1"/>
</dbReference>
<dbReference type="RefSeq" id="WP_344971966.1">
    <property type="nucleotide sequence ID" value="NZ_BAABDD010000012.1"/>
</dbReference>
<dbReference type="Proteomes" id="UP001500908">
    <property type="component" value="Unassembled WGS sequence"/>
</dbReference>
<feature type="transmembrane region" description="Helical" evidence="7">
    <location>
        <begin position="205"/>
        <end position="227"/>
    </location>
</feature>
<gene>
    <name evidence="8" type="ORF">GCM10022402_28930</name>
</gene>
<proteinExistence type="predicted"/>
<evidence type="ECO:0000256" key="1">
    <source>
        <dbReference type="ARBA" id="ARBA00004651"/>
    </source>
</evidence>